<name>A0A1M4TCY9_9FIRM</name>
<keyword evidence="4" id="KW-1005">Bacterial flagellum biogenesis</keyword>
<organism evidence="10 11">
    <name type="scientific">Schwartzia succinivorans DSM 10502</name>
    <dbReference type="NCBI Taxonomy" id="1123243"/>
    <lineage>
        <taxon>Bacteria</taxon>
        <taxon>Bacillati</taxon>
        <taxon>Bacillota</taxon>
        <taxon>Negativicutes</taxon>
        <taxon>Selenomonadales</taxon>
        <taxon>Selenomonadaceae</taxon>
        <taxon>Schwartzia</taxon>
    </lineage>
</organism>
<evidence type="ECO:0000256" key="3">
    <source>
        <dbReference type="ARBA" id="ARBA00022448"/>
    </source>
</evidence>
<feature type="domain" description="Flagellar assembly protein FliH/Type III secretion system HrpE" evidence="9">
    <location>
        <begin position="153"/>
        <end position="277"/>
    </location>
</feature>
<dbReference type="STRING" id="1123243.SAMN02745190_00439"/>
<evidence type="ECO:0000256" key="2">
    <source>
        <dbReference type="ARBA" id="ARBA00006602"/>
    </source>
</evidence>
<protein>
    <submittedName>
        <fullName evidence="10">Flagellar assembly protein FliH</fullName>
    </submittedName>
</protein>
<proteinExistence type="inferred from homology"/>
<keyword evidence="7" id="KW-0175">Coiled coil</keyword>
<dbReference type="AlphaFoldDB" id="A0A1M4TCY9"/>
<dbReference type="PANTHER" id="PTHR34982:SF1">
    <property type="entry name" value="FLAGELLAR ASSEMBLY PROTEIN FLIH"/>
    <property type="match status" value="1"/>
</dbReference>
<keyword evidence="3" id="KW-0813">Transport</keyword>
<dbReference type="Pfam" id="PF02108">
    <property type="entry name" value="FliH"/>
    <property type="match status" value="1"/>
</dbReference>
<dbReference type="InterPro" id="IPR051472">
    <property type="entry name" value="T3SS_Stator/FliH"/>
</dbReference>
<evidence type="ECO:0000256" key="5">
    <source>
        <dbReference type="ARBA" id="ARBA00022927"/>
    </source>
</evidence>
<evidence type="ECO:0000256" key="6">
    <source>
        <dbReference type="ARBA" id="ARBA00023225"/>
    </source>
</evidence>
<dbReference type="OrthoDB" id="19020at2"/>
<evidence type="ECO:0000256" key="8">
    <source>
        <dbReference type="SAM" id="MobiDB-lite"/>
    </source>
</evidence>
<dbReference type="Proteomes" id="UP000184404">
    <property type="component" value="Unassembled WGS sequence"/>
</dbReference>
<reference evidence="10 11" key="1">
    <citation type="submission" date="2016-11" db="EMBL/GenBank/DDBJ databases">
        <authorList>
            <person name="Jaros S."/>
            <person name="Januszkiewicz K."/>
            <person name="Wedrychowicz H."/>
        </authorList>
    </citation>
    <scope>NUCLEOTIDE SEQUENCE [LARGE SCALE GENOMIC DNA]</scope>
    <source>
        <strain evidence="10 11">DSM 10502</strain>
    </source>
</reference>
<dbReference type="PANTHER" id="PTHR34982">
    <property type="entry name" value="YOP PROTEINS TRANSLOCATION PROTEIN L"/>
    <property type="match status" value="1"/>
</dbReference>
<evidence type="ECO:0000313" key="10">
    <source>
        <dbReference type="EMBL" id="SHE42235.1"/>
    </source>
</evidence>
<evidence type="ECO:0000256" key="4">
    <source>
        <dbReference type="ARBA" id="ARBA00022795"/>
    </source>
</evidence>
<dbReference type="InterPro" id="IPR018035">
    <property type="entry name" value="Flagellar_FliH/T3SS_HrpE"/>
</dbReference>
<evidence type="ECO:0000256" key="1">
    <source>
        <dbReference type="ARBA" id="ARBA00003041"/>
    </source>
</evidence>
<dbReference type="GO" id="GO:0005829">
    <property type="term" value="C:cytosol"/>
    <property type="evidence" value="ECO:0007669"/>
    <property type="project" value="TreeGrafter"/>
</dbReference>
<keyword evidence="6" id="KW-1006">Bacterial flagellum protein export</keyword>
<keyword evidence="10" id="KW-0282">Flagellum</keyword>
<comment type="similarity">
    <text evidence="2">Belongs to the FliH family.</text>
</comment>
<feature type="region of interest" description="Disordered" evidence="8">
    <location>
        <begin position="21"/>
        <end position="65"/>
    </location>
</feature>
<feature type="coiled-coil region" evidence="7">
    <location>
        <begin position="144"/>
        <end position="171"/>
    </location>
</feature>
<dbReference type="RefSeq" id="WP_094756405.1">
    <property type="nucleotide sequence ID" value="NZ_FQUG01000002.1"/>
</dbReference>
<dbReference type="GO" id="GO:0044781">
    <property type="term" value="P:bacterial-type flagellum organization"/>
    <property type="evidence" value="ECO:0007669"/>
    <property type="project" value="UniProtKB-KW"/>
</dbReference>
<feature type="compositionally biased region" description="Basic and acidic residues" evidence="8">
    <location>
        <begin position="39"/>
        <end position="65"/>
    </location>
</feature>
<evidence type="ECO:0000313" key="11">
    <source>
        <dbReference type="Proteomes" id="UP000184404"/>
    </source>
</evidence>
<sequence length="287" mass="31232">MPKIIKASVWDEAPCIVKVDAPGGAGTAGAQQKKSAVHKSGEKRMTVREDAQRLHRAAQEEKATSEAMMKDAFAKKKEAESLLEEAHSKAAAIKAAAEKEKNAILEDAHQQAEVILEDARGTGREEGIQAGREEGIAQIREEQKQILIDANSKAEKTLEDAKSESQVYVQQAENQIAQLALEVVEKILPQHFIDVPTVILPLVQKALLKVKDQPSVTVRVAPDSFDLVLMARSEMQNLLEGNAVLEVHSDENLGPGDVVLETPNGDVDARVSTQLESVRKAIQDVMS</sequence>
<dbReference type="GO" id="GO:0015031">
    <property type="term" value="P:protein transport"/>
    <property type="evidence" value="ECO:0007669"/>
    <property type="project" value="UniProtKB-KW"/>
</dbReference>
<evidence type="ECO:0000259" key="9">
    <source>
        <dbReference type="Pfam" id="PF02108"/>
    </source>
</evidence>
<keyword evidence="10" id="KW-0966">Cell projection</keyword>
<keyword evidence="11" id="KW-1185">Reference proteome</keyword>
<accession>A0A1M4TCY9</accession>
<evidence type="ECO:0000256" key="7">
    <source>
        <dbReference type="SAM" id="Coils"/>
    </source>
</evidence>
<keyword evidence="5" id="KW-0653">Protein transport</keyword>
<dbReference type="EMBL" id="FQUG01000002">
    <property type="protein sequence ID" value="SHE42235.1"/>
    <property type="molecule type" value="Genomic_DNA"/>
</dbReference>
<keyword evidence="10" id="KW-0969">Cilium</keyword>
<comment type="function">
    <text evidence="1">Needed for flagellar regrowth and assembly.</text>
</comment>
<gene>
    <name evidence="10" type="ORF">SAMN02745190_00439</name>
</gene>